<feature type="region of interest" description="Disordered" evidence="1">
    <location>
        <begin position="1"/>
        <end position="23"/>
    </location>
</feature>
<dbReference type="AlphaFoldDB" id="A0A8K0NH00"/>
<evidence type="ECO:0000313" key="2">
    <source>
        <dbReference type="EMBL" id="KAG5920790.1"/>
    </source>
</evidence>
<reference evidence="2" key="1">
    <citation type="journal article" date="2020" name="bioRxiv">
        <title>Whole genome comparisons of ergot fungi reveals the divergence and evolution of species within the genus Claviceps are the result of varying mechanisms driving genome evolution and host range expansion.</title>
        <authorList>
            <person name="Wyka S.A."/>
            <person name="Mondo S.J."/>
            <person name="Liu M."/>
            <person name="Dettman J."/>
            <person name="Nalam V."/>
            <person name="Broders K.D."/>
        </authorList>
    </citation>
    <scope>NUCLEOTIDE SEQUENCE</scope>
    <source>
        <strain evidence="2">CCC 489</strain>
    </source>
</reference>
<comment type="caution">
    <text evidence="2">The sequence shown here is derived from an EMBL/GenBank/DDBJ whole genome shotgun (WGS) entry which is preliminary data.</text>
</comment>
<evidence type="ECO:0000256" key="1">
    <source>
        <dbReference type="SAM" id="MobiDB-lite"/>
    </source>
</evidence>
<name>A0A8K0NH00_9HYPO</name>
<accession>A0A8K0NH00</accession>
<keyword evidence="3" id="KW-1185">Reference proteome</keyword>
<dbReference type="EMBL" id="SRPY01000594">
    <property type="protein sequence ID" value="KAG5920790.1"/>
    <property type="molecule type" value="Genomic_DNA"/>
</dbReference>
<sequence length="108" mass="11716">MNLDGPSRHTSNPSEPEPRDGLRRVAVDIRLVPPAAGAAELEGKDGLVEAHGCWLLTMANLRQETDVGKMRLGRRDDGQGMAIHFANDAGHHTGLLSAAWQNRAESRL</sequence>
<evidence type="ECO:0000313" key="3">
    <source>
        <dbReference type="Proteomes" id="UP000811619"/>
    </source>
</evidence>
<proteinExistence type="predicted"/>
<organism evidence="2 3">
    <name type="scientific">Claviceps africana</name>
    <dbReference type="NCBI Taxonomy" id="83212"/>
    <lineage>
        <taxon>Eukaryota</taxon>
        <taxon>Fungi</taxon>
        <taxon>Dikarya</taxon>
        <taxon>Ascomycota</taxon>
        <taxon>Pezizomycotina</taxon>
        <taxon>Sordariomycetes</taxon>
        <taxon>Hypocreomycetidae</taxon>
        <taxon>Hypocreales</taxon>
        <taxon>Clavicipitaceae</taxon>
        <taxon>Claviceps</taxon>
    </lineage>
</organism>
<protein>
    <submittedName>
        <fullName evidence="2">Uncharacterized protein</fullName>
    </submittedName>
</protein>
<dbReference type="Proteomes" id="UP000811619">
    <property type="component" value="Unassembled WGS sequence"/>
</dbReference>
<gene>
    <name evidence="2" type="ORF">E4U42_006071</name>
</gene>